<dbReference type="InterPro" id="IPR013022">
    <property type="entry name" value="Xyl_isomerase-like_TIM-brl"/>
</dbReference>
<dbReference type="PANTHER" id="PTHR12110:SF41">
    <property type="entry name" value="INOSOSE DEHYDRATASE"/>
    <property type="match status" value="1"/>
</dbReference>
<proteinExistence type="predicted"/>
<dbReference type="EMBL" id="VXRG01000103">
    <property type="protein sequence ID" value="MXY94208.1"/>
    <property type="molecule type" value="Genomic_DNA"/>
</dbReference>
<dbReference type="InterPro" id="IPR036237">
    <property type="entry name" value="Xyl_isomerase-like_sf"/>
</dbReference>
<evidence type="ECO:0000313" key="2">
    <source>
        <dbReference type="EMBL" id="MXY94208.1"/>
    </source>
</evidence>
<dbReference type="Pfam" id="PF01261">
    <property type="entry name" value="AP_endonuc_2"/>
    <property type="match status" value="1"/>
</dbReference>
<dbReference type="GO" id="GO:0016853">
    <property type="term" value="F:isomerase activity"/>
    <property type="evidence" value="ECO:0007669"/>
    <property type="project" value="UniProtKB-KW"/>
</dbReference>
<protein>
    <submittedName>
        <fullName evidence="2">Sugar phosphate isomerase/epimerase</fullName>
    </submittedName>
</protein>
<evidence type="ECO:0000259" key="1">
    <source>
        <dbReference type="Pfam" id="PF01261"/>
    </source>
</evidence>
<sequence length="275" mass="31121">MKLIVFSKMLQEKSIAELIELAQKHGYDGYDLAVRPGHPVNPDNAAEALPQAQVQMEQAGLQIGMVTGNFDLLTADHPLAEPLLAAMDSADVRLLKLGYFRFEPQTMDYWEQVESVRRAFAAWEKLASIYNVKICYHTHSAYCMGLNAAALMHLLRDFDPAYLGAYLDPGHFAVDGEPFDFGLAMTREHLSILSLKDVLVERVEKNGHGAAKPRWVDAGDGIVDWTAVFNELRRIGYDGFLSIHCEYDIDEGADWFETFVREVAFFRKMRERGEE</sequence>
<accession>A0A6B0YXS2</accession>
<comment type="caution">
    <text evidence="2">The sequence shown here is derived from an EMBL/GenBank/DDBJ whole genome shotgun (WGS) entry which is preliminary data.</text>
</comment>
<dbReference type="Gene3D" id="3.20.20.150">
    <property type="entry name" value="Divalent-metal-dependent TIM barrel enzymes"/>
    <property type="match status" value="1"/>
</dbReference>
<dbReference type="AlphaFoldDB" id="A0A6B0YXS2"/>
<dbReference type="SUPFAM" id="SSF51658">
    <property type="entry name" value="Xylose isomerase-like"/>
    <property type="match status" value="1"/>
</dbReference>
<gene>
    <name evidence="2" type="ORF">F4Y42_12265</name>
</gene>
<organism evidence="2">
    <name type="scientific">Caldilineaceae bacterium SB0664_bin_27</name>
    <dbReference type="NCBI Taxonomy" id="2605260"/>
    <lineage>
        <taxon>Bacteria</taxon>
        <taxon>Bacillati</taxon>
        <taxon>Chloroflexota</taxon>
        <taxon>Caldilineae</taxon>
        <taxon>Caldilineales</taxon>
        <taxon>Caldilineaceae</taxon>
    </lineage>
</organism>
<feature type="domain" description="Xylose isomerase-like TIM barrel" evidence="1">
    <location>
        <begin position="19"/>
        <end position="258"/>
    </location>
</feature>
<reference evidence="2" key="1">
    <citation type="submission" date="2019-09" db="EMBL/GenBank/DDBJ databases">
        <title>Characterisation of the sponge microbiome using genome-centric metagenomics.</title>
        <authorList>
            <person name="Engelberts J.P."/>
            <person name="Robbins S.J."/>
            <person name="De Goeij J.M."/>
            <person name="Aranda M."/>
            <person name="Bell S.C."/>
            <person name="Webster N.S."/>
        </authorList>
    </citation>
    <scope>NUCLEOTIDE SEQUENCE</scope>
    <source>
        <strain evidence="2">SB0664_bin_27</strain>
    </source>
</reference>
<dbReference type="PANTHER" id="PTHR12110">
    <property type="entry name" value="HYDROXYPYRUVATE ISOMERASE"/>
    <property type="match status" value="1"/>
</dbReference>
<dbReference type="InterPro" id="IPR050312">
    <property type="entry name" value="IolE/XylAMocC-like"/>
</dbReference>
<name>A0A6B0YXS2_9CHLR</name>
<keyword evidence="2" id="KW-0413">Isomerase</keyword>